<evidence type="ECO:0000313" key="2">
    <source>
        <dbReference type="Proteomes" id="UP000033965"/>
    </source>
</evidence>
<protein>
    <submittedName>
        <fullName evidence="1">Uncharacterized protein</fullName>
    </submittedName>
</protein>
<gene>
    <name evidence="1" type="ORF">UY44_C0009G0024</name>
</gene>
<dbReference type="AlphaFoldDB" id="A0A0G1VPY0"/>
<organism evidence="1 2">
    <name type="scientific">Candidatus Kaiserbacteria bacterium GW2011_GWA2_49_19</name>
    <dbReference type="NCBI Taxonomy" id="1618669"/>
    <lineage>
        <taxon>Bacteria</taxon>
        <taxon>Candidatus Kaiseribacteriota</taxon>
    </lineage>
</organism>
<proteinExistence type="predicted"/>
<comment type="caution">
    <text evidence="1">The sequence shown here is derived from an EMBL/GenBank/DDBJ whole genome shotgun (WGS) entry which is preliminary data.</text>
</comment>
<name>A0A0G1VPY0_9BACT</name>
<accession>A0A0G1VPY0</accession>
<reference evidence="1 2" key="1">
    <citation type="journal article" date="2015" name="Nature">
        <title>rRNA introns, odd ribosomes, and small enigmatic genomes across a large radiation of phyla.</title>
        <authorList>
            <person name="Brown C.T."/>
            <person name="Hug L.A."/>
            <person name="Thomas B.C."/>
            <person name="Sharon I."/>
            <person name="Castelle C.J."/>
            <person name="Singh A."/>
            <person name="Wilkins M.J."/>
            <person name="Williams K.H."/>
            <person name="Banfield J.F."/>
        </authorList>
    </citation>
    <scope>NUCLEOTIDE SEQUENCE [LARGE SCALE GENOMIC DNA]</scope>
</reference>
<dbReference type="Proteomes" id="UP000033965">
    <property type="component" value="Unassembled WGS sequence"/>
</dbReference>
<dbReference type="EMBL" id="LCPZ01000009">
    <property type="protein sequence ID" value="KKW08511.1"/>
    <property type="molecule type" value="Genomic_DNA"/>
</dbReference>
<sequence length="116" mass="12396">MEVVVSFSIIAVFFVLFQAAAGTSIINRNVKHQELALRIAQTKIDNLQFLSYDSLPASGSFSDPSLASLPQGEAAVTVVDFNEKIKQVTVTVRWQEPGVSAARSVSLSTLIGEGGL</sequence>
<evidence type="ECO:0000313" key="1">
    <source>
        <dbReference type="EMBL" id="KKW08511.1"/>
    </source>
</evidence>